<reference evidence="5 6" key="1">
    <citation type="submission" date="2015-12" db="EMBL/GenBank/DDBJ databases">
        <title>Complete genome of Lacimicrobium alkaliphilum KCTC 32984.</title>
        <authorList>
            <person name="Kim S.-G."/>
            <person name="Lee Y.-J."/>
        </authorList>
    </citation>
    <scope>NUCLEOTIDE SEQUENCE [LARGE SCALE GENOMIC DNA]</scope>
    <source>
        <strain evidence="5 6">YelD216</strain>
    </source>
</reference>
<name>A0A0U2Z267_9ALTE</name>
<evidence type="ECO:0000256" key="3">
    <source>
        <dbReference type="ARBA" id="ARBA00023080"/>
    </source>
</evidence>
<dbReference type="HAMAP" id="MF_00528">
    <property type="entry name" value="Maf"/>
    <property type="match status" value="1"/>
</dbReference>
<dbReference type="PANTHER" id="PTHR43213">
    <property type="entry name" value="BIFUNCTIONAL DTTP/UTP PYROPHOSPHATASE/METHYLTRANSFERASE PROTEIN-RELATED"/>
    <property type="match status" value="1"/>
</dbReference>
<comment type="caution">
    <text evidence="4">Lacks conserved residue(s) required for the propagation of feature annotation.</text>
</comment>
<dbReference type="InterPro" id="IPR029001">
    <property type="entry name" value="ITPase-like_fam"/>
</dbReference>
<dbReference type="Pfam" id="PF02545">
    <property type="entry name" value="Maf"/>
    <property type="match status" value="1"/>
</dbReference>
<dbReference type="AlphaFoldDB" id="A0A0U2Z267"/>
<dbReference type="GO" id="GO:0036221">
    <property type="term" value="F:UTP diphosphatase activity"/>
    <property type="evidence" value="ECO:0007669"/>
    <property type="project" value="RHEA"/>
</dbReference>
<dbReference type="Proteomes" id="UP000068447">
    <property type="component" value="Chromosome"/>
</dbReference>
<gene>
    <name evidence="5" type="ORF">AT746_01015</name>
</gene>
<evidence type="ECO:0000313" key="6">
    <source>
        <dbReference type="Proteomes" id="UP000068447"/>
    </source>
</evidence>
<keyword evidence="2 4" id="KW-0378">Hydrolase</keyword>
<dbReference type="STRING" id="1526571.AT746_01015"/>
<comment type="function">
    <text evidence="4">Nucleoside triphosphate pyrophosphatase that hydrolyzes dTTP and UTP. May have a dual role in cell division arrest and in preventing the incorporation of modified nucleotides into cellular nucleic acids.</text>
</comment>
<accession>A0A0U2Z267</accession>
<evidence type="ECO:0000313" key="5">
    <source>
        <dbReference type="EMBL" id="ALS96995.1"/>
    </source>
</evidence>
<dbReference type="GO" id="GO:0036218">
    <property type="term" value="F:dTTP diphosphatase activity"/>
    <property type="evidence" value="ECO:0007669"/>
    <property type="project" value="RHEA"/>
</dbReference>
<comment type="cofactor">
    <cofactor evidence="1 4">
        <name>a divalent metal cation</name>
        <dbReference type="ChEBI" id="CHEBI:60240"/>
    </cofactor>
</comment>
<dbReference type="EMBL" id="CP013650">
    <property type="protein sequence ID" value="ALS96995.1"/>
    <property type="molecule type" value="Genomic_DNA"/>
</dbReference>
<dbReference type="NCBIfam" id="TIGR00172">
    <property type="entry name" value="maf"/>
    <property type="match status" value="1"/>
</dbReference>
<keyword evidence="3 4" id="KW-0546">Nucleotide metabolism</keyword>
<dbReference type="SUPFAM" id="SSF52972">
    <property type="entry name" value="ITPase-like"/>
    <property type="match status" value="1"/>
</dbReference>
<evidence type="ECO:0000256" key="4">
    <source>
        <dbReference type="HAMAP-Rule" id="MF_00528"/>
    </source>
</evidence>
<keyword evidence="4" id="KW-0963">Cytoplasm</keyword>
<dbReference type="OrthoDB" id="9807767at2"/>
<feature type="site" description="Important for substrate specificity" evidence="4">
    <location>
        <position position="10"/>
    </location>
</feature>
<feature type="site" description="Important for substrate specificity" evidence="4">
    <location>
        <position position="151"/>
    </location>
</feature>
<protein>
    <recommendedName>
        <fullName evidence="4">dTTP/UTP pyrophosphatase</fullName>
        <shortName evidence="4">dTTPase/UTPase</shortName>
        <ecNumber evidence="4">3.6.1.9</ecNumber>
    </recommendedName>
    <alternativeName>
        <fullName evidence="4">Nucleoside triphosphate pyrophosphatase</fullName>
    </alternativeName>
    <alternativeName>
        <fullName evidence="4">Nucleotide pyrophosphatase</fullName>
        <shortName evidence="4">Nucleotide PPase</shortName>
    </alternativeName>
</protein>
<organism evidence="5 6">
    <name type="scientific">Lacimicrobium alkaliphilum</name>
    <dbReference type="NCBI Taxonomy" id="1526571"/>
    <lineage>
        <taxon>Bacteria</taxon>
        <taxon>Pseudomonadati</taxon>
        <taxon>Pseudomonadota</taxon>
        <taxon>Gammaproteobacteria</taxon>
        <taxon>Alteromonadales</taxon>
        <taxon>Alteromonadaceae</taxon>
        <taxon>Lacimicrobium</taxon>
    </lineage>
</organism>
<feature type="site" description="Important for substrate specificity" evidence="4">
    <location>
        <position position="69"/>
    </location>
</feature>
<dbReference type="PANTHER" id="PTHR43213:SF5">
    <property type="entry name" value="BIFUNCTIONAL DTTP_UTP PYROPHOSPHATASE_METHYLTRANSFERASE PROTEIN-RELATED"/>
    <property type="match status" value="1"/>
</dbReference>
<sequence length="186" mass="20760">MLILASGSPRRAELLKQLQVPFRQLPMDVDESMLKNEDPRDYVVRLARKKAEAGRQRGGHIDPVLGADTLVVCKNRLLGKPVNEDDFKKMFALLSGATHQVMTAVALYTDHGLQHRLVLTEVSFKVLSDKEIDWYWQTGEPKDKAGGYGIQGLAGQFVTHIKGSYSAVVGLPLYETSELLRENQVL</sequence>
<feature type="active site" description="Proton acceptor" evidence="4">
    <location>
        <position position="68"/>
    </location>
</feature>
<dbReference type="KEGG" id="lal:AT746_01015"/>
<dbReference type="PIRSF" id="PIRSF006305">
    <property type="entry name" value="Maf"/>
    <property type="match status" value="1"/>
</dbReference>
<comment type="catalytic activity">
    <reaction evidence="4">
        <text>UTP + H2O = UMP + diphosphate + H(+)</text>
        <dbReference type="Rhea" id="RHEA:29395"/>
        <dbReference type="ChEBI" id="CHEBI:15377"/>
        <dbReference type="ChEBI" id="CHEBI:15378"/>
        <dbReference type="ChEBI" id="CHEBI:33019"/>
        <dbReference type="ChEBI" id="CHEBI:46398"/>
        <dbReference type="ChEBI" id="CHEBI:57865"/>
        <dbReference type="EC" id="3.6.1.9"/>
    </reaction>
</comment>
<proteinExistence type="inferred from homology"/>
<dbReference type="EC" id="3.6.1.9" evidence="4"/>
<dbReference type="InterPro" id="IPR003697">
    <property type="entry name" value="Maf-like"/>
</dbReference>
<dbReference type="CDD" id="cd00555">
    <property type="entry name" value="Maf"/>
    <property type="match status" value="1"/>
</dbReference>
<dbReference type="Gene3D" id="3.90.950.10">
    <property type="match status" value="1"/>
</dbReference>
<evidence type="ECO:0000256" key="2">
    <source>
        <dbReference type="ARBA" id="ARBA00022801"/>
    </source>
</evidence>
<evidence type="ECO:0000256" key="1">
    <source>
        <dbReference type="ARBA" id="ARBA00001968"/>
    </source>
</evidence>
<comment type="subcellular location">
    <subcellularLocation>
        <location evidence="4">Cytoplasm</location>
    </subcellularLocation>
</comment>
<dbReference type="RefSeq" id="WP_062475191.1">
    <property type="nucleotide sequence ID" value="NZ_CP013650.1"/>
</dbReference>
<dbReference type="GO" id="GO:0005737">
    <property type="term" value="C:cytoplasm"/>
    <property type="evidence" value="ECO:0007669"/>
    <property type="project" value="UniProtKB-SubCell"/>
</dbReference>
<comment type="similarity">
    <text evidence="4">Belongs to the Maf family. YhdE subfamily.</text>
</comment>
<keyword evidence="6" id="KW-1185">Reference proteome</keyword>
<dbReference type="GO" id="GO:0009117">
    <property type="term" value="P:nucleotide metabolic process"/>
    <property type="evidence" value="ECO:0007669"/>
    <property type="project" value="UniProtKB-KW"/>
</dbReference>
<comment type="catalytic activity">
    <reaction evidence="4">
        <text>dTTP + H2O = dTMP + diphosphate + H(+)</text>
        <dbReference type="Rhea" id="RHEA:28534"/>
        <dbReference type="ChEBI" id="CHEBI:15377"/>
        <dbReference type="ChEBI" id="CHEBI:15378"/>
        <dbReference type="ChEBI" id="CHEBI:33019"/>
        <dbReference type="ChEBI" id="CHEBI:37568"/>
        <dbReference type="ChEBI" id="CHEBI:63528"/>
        <dbReference type="EC" id="3.6.1.9"/>
    </reaction>
</comment>